<protein>
    <submittedName>
        <fullName evidence="1">Uncharacterized protein</fullName>
    </submittedName>
</protein>
<proteinExistence type="predicted"/>
<reference evidence="1 2" key="1">
    <citation type="journal article" date="2023" name="Plants (Basel)">
        <title>Bridging the Gap: Combining Genomics and Transcriptomics Approaches to Understand Stylosanthes scabra, an Orphan Legume from the Brazilian Caatinga.</title>
        <authorList>
            <person name="Ferreira-Neto J.R.C."/>
            <person name="da Silva M.D."/>
            <person name="Binneck E."/>
            <person name="de Melo N.F."/>
            <person name="da Silva R.H."/>
            <person name="de Melo A.L.T.M."/>
            <person name="Pandolfi V."/>
            <person name="Bustamante F.O."/>
            <person name="Brasileiro-Vidal A.C."/>
            <person name="Benko-Iseppon A.M."/>
        </authorList>
    </citation>
    <scope>NUCLEOTIDE SEQUENCE [LARGE SCALE GENOMIC DNA]</scope>
    <source>
        <tissue evidence="1">Leaves</tissue>
    </source>
</reference>
<organism evidence="1 2">
    <name type="scientific">Stylosanthes scabra</name>
    <dbReference type="NCBI Taxonomy" id="79078"/>
    <lineage>
        <taxon>Eukaryota</taxon>
        <taxon>Viridiplantae</taxon>
        <taxon>Streptophyta</taxon>
        <taxon>Embryophyta</taxon>
        <taxon>Tracheophyta</taxon>
        <taxon>Spermatophyta</taxon>
        <taxon>Magnoliopsida</taxon>
        <taxon>eudicotyledons</taxon>
        <taxon>Gunneridae</taxon>
        <taxon>Pentapetalae</taxon>
        <taxon>rosids</taxon>
        <taxon>fabids</taxon>
        <taxon>Fabales</taxon>
        <taxon>Fabaceae</taxon>
        <taxon>Papilionoideae</taxon>
        <taxon>50 kb inversion clade</taxon>
        <taxon>dalbergioids sensu lato</taxon>
        <taxon>Dalbergieae</taxon>
        <taxon>Pterocarpus clade</taxon>
        <taxon>Stylosanthes</taxon>
    </lineage>
</organism>
<keyword evidence="2" id="KW-1185">Reference proteome</keyword>
<comment type="caution">
    <text evidence="1">The sequence shown here is derived from an EMBL/GenBank/DDBJ whole genome shotgun (WGS) entry which is preliminary data.</text>
</comment>
<evidence type="ECO:0000313" key="1">
    <source>
        <dbReference type="EMBL" id="MED6135410.1"/>
    </source>
</evidence>
<name>A0ABU6SH25_9FABA</name>
<evidence type="ECO:0000313" key="2">
    <source>
        <dbReference type="Proteomes" id="UP001341840"/>
    </source>
</evidence>
<accession>A0ABU6SH25</accession>
<dbReference type="EMBL" id="JASCZI010060702">
    <property type="protein sequence ID" value="MED6135410.1"/>
    <property type="molecule type" value="Genomic_DNA"/>
</dbReference>
<gene>
    <name evidence="1" type="ORF">PIB30_046224</name>
</gene>
<dbReference type="Proteomes" id="UP001341840">
    <property type="component" value="Unassembled WGS sequence"/>
</dbReference>
<sequence length="113" mass="12044">MTATLIIFWSWPGLTDQPTWPELPPDSIQGVVFFIRTLHSAAVGKTISPHIAPPTCVAAALFIRRSASILRCCRLPSVVAPYLTPKKVSDSLMTLQSTNSMTAVSSSITGCGG</sequence>